<feature type="domain" description="Metallo-beta-lactamase" evidence="1">
    <location>
        <begin position="236"/>
        <end position="311"/>
    </location>
</feature>
<protein>
    <submittedName>
        <fullName evidence="2">MBL fold metallo-hydrolase</fullName>
    </submittedName>
</protein>
<dbReference type="Pfam" id="PF12706">
    <property type="entry name" value="Lactamase_B_2"/>
    <property type="match status" value="1"/>
</dbReference>
<accession>A0ABV7AMH9</accession>
<comment type="caution">
    <text evidence="2">The sequence shown here is derived from an EMBL/GenBank/DDBJ whole genome shotgun (WGS) entry which is preliminary data.</text>
</comment>
<evidence type="ECO:0000259" key="1">
    <source>
        <dbReference type="Pfam" id="PF12706"/>
    </source>
</evidence>
<dbReference type="Gene3D" id="3.60.15.10">
    <property type="entry name" value="Ribonuclease Z/Hydroxyacylglutathione hydrolase-like"/>
    <property type="match status" value="1"/>
</dbReference>
<proteinExistence type="predicted"/>
<dbReference type="SUPFAM" id="SSF56281">
    <property type="entry name" value="Metallo-hydrolase/oxidoreductase"/>
    <property type="match status" value="1"/>
</dbReference>
<dbReference type="NCBIfam" id="NF002558">
    <property type="entry name" value="PRK02126.1"/>
    <property type="match status" value="1"/>
</dbReference>
<dbReference type="PANTHER" id="PTHR46018:SF7">
    <property type="entry name" value="RIBONUCLEASE Z"/>
    <property type="match status" value="1"/>
</dbReference>
<dbReference type="PANTHER" id="PTHR46018">
    <property type="entry name" value="ZINC PHOSPHODIESTERASE ELAC PROTEIN 1"/>
    <property type="match status" value="1"/>
</dbReference>
<reference evidence="3" key="1">
    <citation type="journal article" date="2019" name="Int. J. Syst. Evol. Microbiol.">
        <title>The Global Catalogue of Microorganisms (GCM) 10K type strain sequencing project: providing services to taxonomists for standard genome sequencing and annotation.</title>
        <authorList>
            <consortium name="The Broad Institute Genomics Platform"/>
            <consortium name="The Broad Institute Genome Sequencing Center for Infectious Disease"/>
            <person name="Wu L."/>
            <person name="Ma J."/>
        </authorList>
    </citation>
    <scope>NUCLEOTIDE SEQUENCE [LARGE SCALE GENOMIC DNA]</scope>
    <source>
        <strain evidence="3">KCTC 62192</strain>
    </source>
</reference>
<sequence length="338" mass="37232">MRPSFYPALVNDRSGDPAVYVDFLRERRAILFDLGEINALPPRKILRLSDVFVSHTHVDHFIGFDRLLRLLLGRPKTLRLYGPDGFVDRVAAKLNAYTWNLVDRFADDLIFEVTELAGAGQGRRARFRLKARFAREGEEQIAVDDGVILSEPGLTVRFAELTHRTPCLAYALQETAHVNIWRNRVAELGLALGPWLRRLKQAIQAGLPDATPIAVETIAGARRDLPLGQLRDRVASVTAGQKIAYVTDAGFTPANAAAIVELARGADTLFIEAAFAGADAALARDRAHLTAAEAGELARQAGVARVEPFHFSPRYSGMEDRLLAEAIRAFRGGMRDLS</sequence>
<dbReference type="Proteomes" id="UP001595443">
    <property type="component" value="Unassembled WGS sequence"/>
</dbReference>
<dbReference type="RefSeq" id="WP_377835113.1">
    <property type="nucleotide sequence ID" value="NZ_JBHRSK010000018.1"/>
</dbReference>
<dbReference type="EMBL" id="JBHRSK010000018">
    <property type="protein sequence ID" value="MFC2970290.1"/>
    <property type="molecule type" value="Genomic_DNA"/>
</dbReference>
<name>A0ABV7AMH9_9RHOB</name>
<gene>
    <name evidence="2" type="ORF">ACFOES_19510</name>
</gene>
<keyword evidence="3" id="KW-1185">Reference proteome</keyword>
<evidence type="ECO:0000313" key="2">
    <source>
        <dbReference type="EMBL" id="MFC2970290.1"/>
    </source>
</evidence>
<dbReference type="InterPro" id="IPR001279">
    <property type="entry name" value="Metallo-B-lactamas"/>
</dbReference>
<organism evidence="2 3">
    <name type="scientific">Acidimangrovimonas pyrenivorans</name>
    <dbReference type="NCBI Taxonomy" id="2030798"/>
    <lineage>
        <taxon>Bacteria</taxon>
        <taxon>Pseudomonadati</taxon>
        <taxon>Pseudomonadota</taxon>
        <taxon>Alphaproteobacteria</taxon>
        <taxon>Rhodobacterales</taxon>
        <taxon>Paracoccaceae</taxon>
        <taxon>Acidimangrovimonas</taxon>
    </lineage>
</organism>
<dbReference type="InterPro" id="IPR036866">
    <property type="entry name" value="RibonucZ/Hydroxyglut_hydro"/>
</dbReference>
<evidence type="ECO:0000313" key="3">
    <source>
        <dbReference type="Proteomes" id="UP001595443"/>
    </source>
</evidence>